<dbReference type="AlphaFoldDB" id="A0A6A6YZA5"/>
<dbReference type="GeneID" id="54454366"/>
<sequence length="139" mass="16160">MTHSNNKFCVPCRCWVSSTSWEDHCKKHLELLKEERGNFCGFGRRLGLTIAPALCPFCLGSNKPPSVRYKQSVIRSEYRYHMLRHDKDNLFGKKPELGVVLEFYEPQSCPHPLCSHSISSPEEYRTHFRESHGICFRNA</sequence>
<evidence type="ECO:0000313" key="1">
    <source>
        <dbReference type="EMBL" id="KAF2813829.1"/>
    </source>
</evidence>
<keyword evidence="2" id="KW-1185">Reference proteome</keyword>
<dbReference type="EMBL" id="MU003695">
    <property type="protein sequence ID" value="KAF2813829.1"/>
    <property type="molecule type" value="Genomic_DNA"/>
</dbReference>
<evidence type="ECO:0000313" key="3">
    <source>
        <dbReference type="RefSeq" id="XP_033580793.1"/>
    </source>
</evidence>
<name>A0A6A6YZA5_9PEZI</name>
<dbReference type="Proteomes" id="UP000504636">
    <property type="component" value="Unplaced"/>
</dbReference>
<proteinExistence type="predicted"/>
<organism evidence="1">
    <name type="scientific">Mytilinidion resinicola</name>
    <dbReference type="NCBI Taxonomy" id="574789"/>
    <lineage>
        <taxon>Eukaryota</taxon>
        <taxon>Fungi</taxon>
        <taxon>Dikarya</taxon>
        <taxon>Ascomycota</taxon>
        <taxon>Pezizomycotina</taxon>
        <taxon>Dothideomycetes</taxon>
        <taxon>Pleosporomycetidae</taxon>
        <taxon>Mytilinidiales</taxon>
        <taxon>Mytilinidiaceae</taxon>
        <taxon>Mytilinidion</taxon>
    </lineage>
</organism>
<reference evidence="3" key="2">
    <citation type="submission" date="2020-04" db="EMBL/GenBank/DDBJ databases">
        <authorList>
            <consortium name="NCBI Genome Project"/>
        </authorList>
    </citation>
    <scope>NUCLEOTIDE SEQUENCE</scope>
    <source>
        <strain evidence="3">CBS 304.34</strain>
    </source>
</reference>
<accession>A0A6A6YZA5</accession>
<reference evidence="1 3" key="1">
    <citation type="journal article" date="2020" name="Stud. Mycol.">
        <title>101 Dothideomycetes genomes: a test case for predicting lifestyles and emergence of pathogens.</title>
        <authorList>
            <person name="Haridas S."/>
            <person name="Albert R."/>
            <person name="Binder M."/>
            <person name="Bloem J."/>
            <person name="Labutti K."/>
            <person name="Salamov A."/>
            <person name="Andreopoulos B."/>
            <person name="Baker S."/>
            <person name="Barry K."/>
            <person name="Bills G."/>
            <person name="Bluhm B."/>
            <person name="Cannon C."/>
            <person name="Castanera R."/>
            <person name="Culley D."/>
            <person name="Daum C."/>
            <person name="Ezra D."/>
            <person name="Gonzalez J."/>
            <person name="Henrissat B."/>
            <person name="Kuo A."/>
            <person name="Liang C."/>
            <person name="Lipzen A."/>
            <person name="Lutzoni F."/>
            <person name="Magnuson J."/>
            <person name="Mondo S."/>
            <person name="Nolan M."/>
            <person name="Ohm R."/>
            <person name="Pangilinan J."/>
            <person name="Park H.-J."/>
            <person name="Ramirez L."/>
            <person name="Alfaro M."/>
            <person name="Sun H."/>
            <person name="Tritt A."/>
            <person name="Yoshinaga Y."/>
            <person name="Zwiers L.-H."/>
            <person name="Turgeon B."/>
            <person name="Goodwin S."/>
            <person name="Spatafora J."/>
            <person name="Crous P."/>
            <person name="Grigoriev I."/>
        </authorList>
    </citation>
    <scope>NUCLEOTIDE SEQUENCE</scope>
    <source>
        <strain evidence="1 3">CBS 304.34</strain>
    </source>
</reference>
<reference evidence="3" key="3">
    <citation type="submission" date="2025-04" db="UniProtKB">
        <authorList>
            <consortium name="RefSeq"/>
        </authorList>
    </citation>
    <scope>IDENTIFICATION</scope>
    <source>
        <strain evidence="3">CBS 304.34</strain>
    </source>
</reference>
<evidence type="ECO:0000313" key="2">
    <source>
        <dbReference type="Proteomes" id="UP000504636"/>
    </source>
</evidence>
<gene>
    <name evidence="1 3" type="ORF">BDZ99DRAFT_225833</name>
</gene>
<protein>
    <submittedName>
        <fullName evidence="1 3">Uncharacterized protein</fullName>
    </submittedName>
</protein>
<dbReference type="RefSeq" id="XP_033580793.1">
    <property type="nucleotide sequence ID" value="XM_033713473.1"/>
</dbReference>